<dbReference type="Proteomes" id="UP000886879">
    <property type="component" value="Unassembled WGS sequence"/>
</dbReference>
<evidence type="ECO:0000313" key="2">
    <source>
        <dbReference type="EMBL" id="HIQ61393.1"/>
    </source>
</evidence>
<organism evidence="2 3">
    <name type="scientific">Candidatus Enterenecus faecium</name>
    <dbReference type="NCBI Taxonomy" id="2840780"/>
    <lineage>
        <taxon>Bacteria</taxon>
        <taxon>Bacillati</taxon>
        <taxon>Bacillota</taxon>
        <taxon>Clostridia</taxon>
        <taxon>Eubacteriales</taxon>
        <taxon>Candidatus Enterenecus</taxon>
    </lineage>
</organism>
<dbReference type="EMBL" id="DVFO01000079">
    <property type="protein sequence ID" value="HIQ61393.1"/>
    <property type="molecule type" value="Genomic_DNA"/>
</dbReference>
<reference evidence="2" key="2">
    <citation type="journal article" date="2021" name="PeerJ">
        <title>Extensive microbial diversity within the chicken gut microbiome revealed by metagenomics and culture.</title>
        <authorList>
            <person name="Gilroy R."/>
            <person name="Ravi A."/>
            <person name="Getino M."/>
            <person name="Pursley I."/>
            <person name="Horton D.L."/>
            <person name="Alikhan N.F."/>
            <person name="Baker D."/>
            <person name="Gharbi K."/>
            <person name="Hall N."/>
            <person name="Watson M."/>
            <person name="Adriaenssens E.M."/>
            <person name="Foster-Nyarko E."/>
            <person name="Jarju S."/>
            <person name="Secka A."/>
            <person name="Antonio M."/>
            <person name="Oren A."/>
            <person name="Chaudhuri R.R."/>
            <person name="La Ragione R."/>
            <person name="Hildebrand F."/>
            <person name="Pallen M.J."/>
        </authorList>
    </citation>
    <scope>NUCLEOTIDE SEQUENCE</scope>
    <source>
        <strain evidence="2">ChiGjej2B2-12916</strain>
    </source>
</reference>
<dbReference type="AlphaFoldDB" id="A0A9D0YV74"/>
<gene>
    <name evidence="2" type="ORF">IAD31_07350</name>
</gene>
<name>A0A9D0YV74_9FIRM</name>
<comment type="caution">
    <text evidence="2">The sequence shown here is derived from an EMBL/GenBank/DDBJ whole genome shotgun (WGS) entry which is preliminary data.</text>
</comment>
<feature type="transmembrane region" description="Helical" evidence="1">
    <location>
        <begin position="12"/>
        <end position="34"/>
    </location>
</feature>
<keyword evidence="1" id="KW-1133">Transmembrane helix</keyword>
<evidence type="ECO:0000256" key="1">
    <source>
        <dbReference type="SAM" id="Phobius"/>
    </source>
</evidence>
<sequence>MKPMKESTNRVLSRLCWVTAAIYVVIYVAAFWHLPIHVYIWHQGLLFYFHFIPMFLLQLVLCRTRSIPVCILLPLGILAGVGLVWLCLTEWTVIGWALFGYWCIAPVIGCAVAWVVYGAGCLLREPQV</sequence>
<proteinExistence type="predicted"/>
<keyword evidence="1" id="KW-0472">Membrane</keyword>
<evidence type="ECO:0000313" key="3">
    <source>
        <dbReference type="Proteomes" id="UP000886879"/>
    </source>
</evidence>
<reference evidence="2" key="1">
    <citation type="submission" date="2020-10" db="EMBL/GenBank/DDBJ databases">
        <authorList>
            <person name="Gilroy R."/>
        </authorList>
    </citation>
    <scope>NUCLEOTIDE SEQUENCE</scope>
    <source>
        <strain evidence="2">ChiGjej2B2-12916</strain>
    </source>
</reference>
<feature type="transmembrane region" description="Helical" evidence="1">
    <location>
        <begin position="40"/>
        <end position="62"/>
    </location>
</feature>
<keyword evidence="1" id="KW-0812">Transmembrane</keyword>
<feature type="transmembrane region" description="Helical" evidence="1">
    <location>
        <begin position="69"/>
        <end position="93"/>
    </location>
</feature>
<accession>A0A9D0YV74</accession>
<feature type="transmembrane region" description="Helical" evidence="1">
    <location>
        <begin position="99"/>
        <end position="123"/>
    </location>
</feature>
<protein>
    <submittedName>
        <fullName evidence="2">Uncharacterized protein</fullName>
    </submittedName>
</protein>